<dbReference type="RefSeq" id="WP_145951989.1">
    <property type="nucleotide sequence ID" value="NZ_CP019082.1"/>
</dbReference>
<dbReference type="EMBL" id="CP019082">
    <property type="protein sequence ID" value="APW59729.1"/>
    <property type="molecule type" value="Genomic_DNA"/>
</dbReference>
<evidence type="ECO:0000256" key="1">
    <source>
        <dbReference type="SAM" id="Phobius"/>
    </source>
</evidence>
<sequence>MQSILIALLLLGESPASSPTPEMLRESSRRWAEQVSFGCRFRLRSEMANSMEQAEKGEYDPKLGSAYSRWEARGEFQKIAARMRCLVEFGPPGYQYGPTKFDITLEPVEEATNGSIEVRRLLRRSEILGEEAKSVLVMRRGESEGRMLLAGLMTTASVLPLAPIREDAGQPFGSLPITRIQKLDPDHVEVLCEIQQQGRIKETDFSETQNRRVVFWMTPDPPVIEKIEERVERRSLKDPKLVLGSEDRRAILSDFKSCPGGMVATHVRYLDHAHGLKVLRWKIDEPGVRVFDWKSDDLGQSPPTDADFVLSVPPDWSVLGLKTKLPMGEVRSLDVNKLGPTDLDELEVMTAAYGPPFLQTGIGRLLLSWAVAAGLLGIVTVWSFLRRLGHGPIASVDGSTS</sequence>
<feature type="transmembrane region" description="Helical" evidence="1">
    <location>
        <begin position="366"/>
        <end position="385"/>
    </location>
</feature>
<proteinExistence type="predicted"/>
<evidence type="ECO:0000313" key="2">
    <source>
        <dbReference type="EMBL" id="APW59729.1"/>
    </source>
</evidence>
<accession>A0A1U7CLC6</accession>
<keyword evidence="1" id="KW-0472">Membrane</keyword>
<gene>
    <name evidence="2" type="ORF">BSF38_01160</name>
</gene>
<keyword evidence="3" id="KW-1185">Reference proteome</keyword>
<reference evidence="3" key="1">
    <citation type="submission" date="2016-12" db="EMBL/GenBank/DDBJ databases">
        <title>Comparative genomics of four Isosphaeraceae planctomycetes: a common pool of plasmids and glycoside hydrolase genes.</title>
        <authorList>
            <person name="Ivanova A."/>
        </authorList>
    </citation>
    <scope>NUCLEOTIDE SEQUENCE [LARGE SCALE GENOMIC DNA]</scope>
    <source>
        <strain evidence="3">PX4</strain>
    </source>
</reference>
<evidence type="ECO:0000313" key="3">
    <source>
        <dbReference type="Proteomes" id="UP000186309"/>
    </source>
</evidence>
<keyword evidence="1" id="KW-1133">Transmembrane helix</keyword>
<dbReference type="Proteomes" id="UP000186309">
    <property type="component" value="Chromosome"/>
</dbReference>
<dbReference type="AlphaFoldDB" id="A0A1U7CLC6"/>
<organism evidence="2 3">
    <name type="scientific">Paludisphaera borealis</name>
    <dbReference type="NCBI Taxonomy" id="1387353"/>
    <lineage>
        <taxon>Bacteria</taxon>
        <taxon>Pseudomonadati</taxon>
        <taxon>Planctomycetota</taxon>
        <taxon>Planctomycetia</taxon>
        <taxon>Isosphaerales</taxon>
        <taxon>Isosphaeraceae</taxon>
        <taxon>Paludisphaera</taxon>
    </lineage>
</organism>
<keyword evidence="1" id="KW-0812">Transmembrane</keyword>
<protein>
    <submittedName>
        <fullName evidence="2">Uncharacterized protein</fullName>
    </submittedName>
</protein>
<dbReference type="KEGG" id="pbor:BSF38_01160"/>
<name>A0A1U7CLC6_9BACT</name>